<keyword evidence="2" id="KW-1185">Reference proteome</keyword>
<accession>A0ABW0Q4Z7</accession>
<protein>
    <recommendedName>
        <fullName evidence="3">DUF2190 family protein</fullName>
    </recommendedName>
</protein>
<gene>
    <name evidence="1" type="ORF">ACFPP9_24755</name>
</gene>
<evidence type="ECO:0008006" key="3">
    <source>
        <dbReference type="Google" id="ProtNLM"/>
    </source>
</evidence>
<proteinExistence type="predicted"/>
<organism evidence="1 2">
    <name type="scientific">Kaistia terrae</name>
    <dbReference type="NCBI Taxonomy" id="537017"/>
    <lineage>
        <taxon>Bacteria</taxon>
        <taxon>Pseudomonadati</taxon>
        <taxon>Pseudomonadota</taxon>
        <taxon>Alphaproteobacteria</taxon>
        <taxon>Hyphomicrobiales</taxon>
        <taxon>Kaistiaceae</taxon>
        <taxon>Kaistia</taxon>
    </lineage>
</organism>
<dbReference type="RefSeq" id="WP_266346288.1">
    <property type="nucleotide sequence ID" value="NZ_JAPKNH010000015.1"/>
</dbReference>
<sequence length="122" mass="12231">MPLPIPHPLNEVVVYAFSPSVGGTPIPARAVAPVRGRVIKTGSVLYGAITTADAAIAVAINGTAVTNGGFTITQSGSAAGDVDEGYPTAANNINEGEQISFTPSGASGTTIGANFYAIIRKT</sequence>
<evidence type="ECO:0000313" key="2">
    <source>
        <dbReference type="Proteomes" id="UP001596150"/>
    </source>
</evidence>
<evidence type="ECO:0000313" key="1">
    <source>
        <dbReference type="EMBL" id="MFC5518997.1"/>
    </source>
</evidence>
<dbReference type="Proteomes" id="UP001596150">
    <property type="component" value="Unassembled WGS sequence"/>
</dbReference>
<dbReference type="EMBL" id="JBHSML010000031">
    <property type="protein sequence ID" value="MFC5518997.1"/>
    <property type="molecule type" value="Genomic_DNA"/>
</dbReference>
<reference evidence="2" key="1">
    <citation type="journal article" date="2019" name="Int. J. Syst. Evol. Microbiol.">
        <title>The Global Catalogue of Microorganisms (GCM) 10K type strain sequencing project: providing services to taxonomists for standard genome sequencing and annotation.</title>
        <authorList>
            <consortium name="The Broad Institute Genomics Platform"/>
            <consortium name="The Broad Institute Genome Sequencing Center for Infectious Disease"/>
            <person name="Wu L."/>
            <person name="Ma J."/>
        </authorList>
    </citation>
    <scope>NUCLEOTIDE SEQUENCE [LARGE SCALE GENOMIC DNA]</scope>
    <source>
        <strain evidence="2">KACC 12633</strain>
    </source>
</reference>
<comment type="caution">
    <text evidence="1">The sequence shown here is derived from an EMBL/GenBank/DDBJ whole genome shotgun (WGS) entry which is preliminary data.</text>
</comment>
<name>A0ABW0Q4Z7_9HYPH</name>